<comment type="caution">
    <text evidence="4">The sequence shown here is derived from an EMBL/GenBank/DDBJ whole genome shotgun (WGS) entry which is preliminary data.</text>
</comment>
<feature type="region of interest" description="Disordered" evidence="1">
    <location>
        <begin position="57"/>
        <end position="101"/>
    </location>
</feature>
<keyword evidence="3" id="KW-0732">Signal</keyword>
<sequence length="230" mass="21694">MDVHLHPHVSARRRAALGAALLAATLAVLPACGAPQDLTAAVSSSSSSAAASASSSHTTAASSANPSASESAHPSASGSASTRPSPSATRPAGVSVKPNPARAGSALTLTVSGCKGTGGIGSSTAFSADAPLSPASGGGNLLTGTTTVTSTALPGTYPVAAACAGGGTVTGTLTVMGAPPSSGHIGTGAGGTVTHSTNPALGLLGALLLLGGAAAWWRARPRANGHDRAH</sequence>
<feature type="compositionally biased region" description="Low complexity" evidence="1">
    <location>
        <begin position="57"/>
        <end position="81"/>
    </location>
</feature>
<evidence type="ECO:0000256" key="1">
    <source>
        <dbReference type="SAM" id="MobiDB-lite"/>
    </source>
</evidence>
<feature type="signal peptide" evidence="3">
    <location>
        <begin position="1"/>
        <end position="33"/>
    </location>
</feature>
<organism evidence="4 5">
    <name type="scientific">Streptacidiphilus cavernicola</name>
    <dbReference type="NCBI Taxonomy" id="3342716"/>
    <lineage>
        <taxon>Bacteria</taxon>
        <taxon>Bacillati</taxon>
        <taxon>Actinomycetota</taxon>
        <taxon>Actinomycetes</taxon>
        <taxon>Kitasatosporales</taxon>
        <taxon>Streptomycetaceae</taxon>
        <taxon>Streptacidiphilus</taxon>
    </lineage>
</organism>
<dbReference type="Proteomes" id="UP001592528">
    <property type="component" value="Unassembled WGS sequence"/>
</dbReference>
<reference evidence="4 5" key="1">
    <citation type="submission" date="2024-09" db="EMBL/GenBank/DDBJ databases">
        <authorList>
            <person name="Lee S.D."/>
        </authorList>
    </citation>
    <scope>NUCLEOTIDE SEQUENCE [LARGE SCALE GENOMIC DNA]</scope>
    <source>
        <strain evidence="4 5">N1-5</strain>
    </source>
</reference>
<evidence type="ECO:0008006" key="6">
    <source>
        <dbReference type="Google" id="ProtNLM"/>
    </source>
</evidence>
<protein>
    <recommendedName>
        <fullName evidence="6">Bacterial Ig-like domain-containing protein</fullName>
    </recommendedName>
</protein>
<accession>A0ABV6UL64</accession>
<dbReference type="RefSeq" id="WP_030252535.1">
    <property type="nucleotide sequence ID" value="NZ_JBHEZZ010000005.1"/>
</dbReference>
<keyword evidence="2" id="KW-0472">Membrane</keyword>
<evidence type="ECO:0000313" key="5">
    <source>
        <dbReference type="Proteomes" id="UP001592528"/>
    </source>
</evidence>
<evidence type="ECO:0000313" key="4">
    <source>
        <dbReference type="EMBL" id="MFC1402195.1"/>
    </source>
</evidence>
<dbReference type="EMBL" id="JBHEZZ010000005">
    <property type="protein sequence ID" value="MFC1402195.1"/>
    <property type="molecule type" value="Genomic_DNA"/>
</dbReference>
<feature type="transmembrane region" description="Helical" evidence="2">
    <location>
        <begin position="200"/>
        <end position="219"/>
    </location>
</feature>
<feature type="chain" id="PRO_5046712458" description="Bacterial Ig-like domain-containing protein" evidence="3">
    <location>
        <begin position="34"/>
        <end position="230"/>
    </location>
</feature>
<evidence type="ECO:0000256" key="3">
    <source>
        <dbReference type="SAM" id="SignalP"/>
    </source>
</evidence>
<keyword evidence="2" id="KW-0812">Transmembrane</keyword>
<keyword evidence="5" id="KW-1185">Reference proteome</keyword>
<gene>
    <name evidence="4" type="ORF">ACEZDJ_12945</name>
</gene>
<proteinExistence type="predicted"/>
<evidence type="ECO:0000256" key="2">
    <source>
        <dbReference type="SAM" id="Phobius"/>
    </source>
</evidence>
<keyword evidence="2" id="KW-1133">Transmembrane helix</keyword>
<name>A0ABV6UL64_9ACTN</name>